<reference evidence="1 2" key="1">
    <citation type="submission" date="2016-10" db="EMBL/GenBank/DDBJ databases">
        <title>Comparative genomics uncovers the prolific and rare metabolic potential of the cyanobacterial genus Moorea.</title>
        <authorList>
            <person name="Leao T."/>
            <person name="Castelao G."/>
            <person name="Korobeynikov A."/>
            <person name="Monroe E.A."/>
            <person name="Podell S."/>
            <person name="Glukhov E."/>
            <person name="Allen E."/>
            <person name="Gerwick W.H."/>
            <person name="Gerwick L."/>
        </authorList>
    </citation>
    <scope>NUCLEOTIDE SEQUENCE [LARGE SCALE GENOMIC DNA]</scope>
    <source>
        <strain evidence="1 2">PNG5-198</strain>
    </source>
</reference>
<comment type="caution">
    <text evidence="1">The sequence shown here is derived from an EMBL/GenBank/DDBJ whole genome shotgun (WGS) entry which is preliminary data.</text>
</comment>
<accession>A0A1U7NA90</accession>
<organism evidence="1 2">
    <name type="scientific">Moorena bouillonii PNG</name>
    <dbReference type="NCBI Taxonomy" id="568701"/>
    <lineage>
        <taxon>Bacteria</taxon>
        <taxon>Bacillati</taxon>
        <taxon>Cyanobacteriota</taxon>
        <taxon>Cyanophyceae</taxon>
        <taxon>Coleofasciculales</taxon>
        <taxon>Coleofasciculaceae</taxon>
        <taxon>Moorena</taxon>
    </lineage>
</organism>
<keyword evidence="2" id="KW-1185">Reference proteome</keyword>
<sequence length="72" mass="8190">MTLALNPVMPENELFLWQMLVYAAHETSRKAVKTHPILLKYVAGWGKVGALNINYWSCTRKLSCHITECAAR</sequence>
<dbReference type="AlphaFoldDB" id="A0A1U7NA90"/>
<evidence type="ECO:0000313" key="2">
    <source>
        <dbReference type="Proteomes" id="UP000186657"/>
    </source>
</evidence>
<name>A0A1U7NA90_9CYAN</name>
<gene>
    <name evidence="1" type="ORF">BJP37_31210</name>
</gene>
<dbReference type="Proteomes" id="UP000186657">
    <property type="component" value="Unassembled WGS sequence"/>
</dbReference>
<proteinExistence type="predicted"/>
<dbReference type="EMBL" id="MKZS01000001">
    <property type="protein sequence ID" value="OLT62841.1"/>
    <property type="molecule type" value="Genomic_DNA"/>
</dbReference>
<protein>
    <submittedName>
        <fullName evidence="1">Uncharacterized protein</fullName>
    </submittedName>
</protein>
<evidence type="ECO:0000313" key="1">
    <source>
        <dbReference type="EMBL" id="OLT62841.1"/>
    </source>
</evidence>